<keyword evidence="2" id="KW-0238">DNA-binding</keyword>
<gene>
    <name evidence="5" type="primary">ohrR_2</name>
    <name evidence="5" type="ORF">LAL4801_01229</name>
</gene>
<keyword evidence="6" id="KW-1185">Reference proteome</keyword>
<keyword evidence="3" id="KW-0804">Transcription</keyword>
<evidence type="ECO:0000256" key="2">
    <source>
        <dbReference type="ARBA" id="ARBA00023125"/>
    </source>
</evidence>
<sequence length="158" mass="17427">MQAMQASQVVKAIRKIVRAIDLRSREVSRLTGLTIPQIVVLQGIRDLGEVTTKALSDNADLSSATVVTILDKLEEKGLVERYRSVSDRRIVHAKLTKSGKEVASNLPGLLHEEFVRKFDDLNAEDRTHLVSSIEQIAEMMNAHKLDAAPILMTGKLSG</sequence>
<proteinExistence type="predicted"/>
<organism evidence="5 6">
    <name type="scientific">Roseibium aggregatum</name>
    <dbReference type="NCBI Taxonomy" id="187304"/>
    <lineage>
        <taxon>Bacteria</taxon>
        <taxon>Pseudomonadati</taxon>
        <taxon>Pseudomonadota</taxon>
        <taxon>Alphaproteobacteria</taxon>
        <taxon>Hyphomicrobiales</taxon>
        <taxon>Stappiaceae</taxon>
        <taxon>Roseibium</taxon>
    </lineage>
</organism>
<dbReference type="PRINTS" id="PR00598">
    <property type="entry name" value="HTHMARR"/>
</dbReference>
<protein>
    <submittedName>
        <fullName evidence="5">Organic hydroperoxide resistance transcriptional regulator</fullName>
    </submittedName>
</protein>
<keyword evidence="1" id="KW-0805">Transcription regulation</keyword>
<accession>A0A0M6XZA2</accession>
<feature type="domain" description="HTH marR-type" evidence="4">
    <location>
        <begin position="6"/>
        <end position="138"/>
    </location>
</feature>
<evidence type="ECO:0000313" key="5">
    <source>
        <dbReference type="EMBL" id="CTQ42793.1"/>
    </source>
</evidence>
<dbReference type="InterPro" id="IPR036388">
    <property type="entry name" value="WH-like_DNA-bd_sf"/>
</dbReference>
<dbReference type="GO" id="GO:0003700">
    <property type="term" value="F:DNA-binding transcription factor activity"/>
    <property type="evidence" value="ECO:0007669"/>
    <property type="project" value="InterPro"/>
</dbReference>
<evidence type="ECO:0000256" key="1">
    <source>
        <dbReference type="ARBA" id="ARBA00023015"/>
    </source>
</evidence>
<dbReference type="Gene3D" id="1.10.10.10">
    <property type="entry name" value="Winged helix-like DNA-binding domain superfamily/Winged helix DNA-binding domain"/>
    <property type="match status" value="1"/>
</dbReference>
<dbReference type="GO" id="GO:0003677">
    <property type="term" value="F:DNA binding"/>
    <property type="evidence" value="ECO:0007669"/>
    <property type="project" value="UniProtKB-KW"/>
</dbReference>
<dbReference type="STRING" id="187304.B0E33_24050"/>
<dbReference type="SUPFAM" id="SSF46785">
    <property type="entry name" value="Winged helix' DNA-binding domain"/>
    <property type="match status" value="1"/>
</dbReference>
<dbReference type="RefSeq" id="WP_023001062.1">
    <property type="nucleotide sequence ID" value="NZ_CP045617.1"/>
</dbReference>
<evidence type="ECO:0000259" key="4">
    <source>
        <dbReference type="PROSITE" id="PS50995"/>
    </source>
</evidence>
<dbReference type="InterPro" id="IPR000835">
    <property type="entry name" value="HTH_MarR-typ"/>
</dbReference>
<dbReference type="KEGG" id="lagg:B0E33_24050"/>
<dbReference type="SMART" id="SM00347">
    <property type="entry name" value="HTH_MARR"/>
    <property type="match status" value="1"/>
</dbReference>
<dbReference type="PANTHER" id="PTHR42756">
    <property type="entry name" value="TRANSCRIPTIONAL REGULATOR, MARR"/>
    <property type="match status" value="1"/>
</dbReference>
<evidence type="ECO:0000256" key="3">
    <source>
        <dbReference type="ARBA" id="ARBA00023163"/>
    </source>
</evidence>
<dbReference type="Proteomes" id="UP000048926">
    <property type="component" value="Unassembled WGS sequence"/>
</dbReference>
<reference evidence="6" key="1">
    <citation type="submission" date="2015-07" db="EMBL/GenBank/DDBJ databases">
        <authorList>
            <person name="Rodrigo-Torres Lidia"/>
            <person name="Arahal R.David."/>
        </authorList>
    </citation>
    <scope>NUCLEOTIDE SEQUENCE [LARGE SCALE GENOMIC DNA]</scope>
    <source>
        <strain evidence="6">CECT 4801</strain>
    </source>
</reference>
<dbReference type="PROSITE" id="PS50995">
    <property type="entry name" value="HTH_MARR_2"/>
    <property type="match status" value="1"/>
</dbReference>
<name>A0A0M6XZA2_9HYPH</name>
<dbReference type="AlphaFoldDB" id="A0A0M6XZA2"/>
<dbReference type="EMBL" id="CXST01000001">
    <property type="protein sequence ID" value="CTQ42793.1"/>
    <property type="molecule type" value="Genomic_DNA"/>
</dbReference>
<dbReference type="OrthoDB" id="8447118at2"/>
<dbReference type="PANTHER" id="PTHR42756:SF1">
    <property type="entry name" value="TRANSCRIPTIONAL REPRESSOR OF EMRAB OPERON"/>
    <property type="match status" value="1"/>
</dbReference>
<dbReference type="InterPro" id="IPR036390">
    <property type="entry name" value="WH_DNA-bd_sf"/>
</dbReference>
<dbReference type="Pfam" id="PF01047">
    <property type="entry name" value="MarR"/>
    <property type="match status" value="1"/>
</dbReference>
<evidence type="ECO:0000313" key="6">
    <source>
        <dbReference type="Proteomes" id="UP000048926"/>
    </source>
</evidence>